<dbReference type="AlphaFoldDB" id="A0A3B0W3M5"/>
<name>A0A3B0W3M5_9ZZZZ</name>
<protein>
    <submittedName>
        <fullName evidence="1">Electron transport complex protein RnfB</fullName>
    </submittedName>
</protein>
<proteinExistence type="predicted"/>
<organism evidence="1">
    <name type="scientific">hydrothermal vent metagenome</name>
    <dbReference type="NCBI Taxonomy" id="652676"/>
    <lineage>
        <taxon>unclassified sequences</taxon>
        <taxon>metagenomes</taxon>
        <taxon>ecological metagenomes</taxon>
    </lineage>
</organism>
<gene>
    <name evidence="1" type="ORF">MNBD_GAMMA03-74</name>
</gene>
<evidence type="ECO:0000313" key="1">
    <source>
        <dbReference type="EMBL" id="VAW45337.1"/>
    </source>
</evidence>
<dbReference type="EMBL" id="UOFC01000054">
    <property type="protein sequence ID" value="VAW45337.1"/>
    <property type="molecule type" value="Genomic_DNA"/>
</dbReference>
<reference evidence="1" key="1">
    <citation type="submission" date="2018-06" db="EMBL/GenBank/DDBJ databases">
        <authorList>
            <person name="Zhirakovskaya E."/>
        </authorList>
    </citation>
    <scope>NUCLEOTIDE SEQUENCE</scope>
</reference>
<sequence>MLSAIFIFVGLAVVFGLLLGYAAVRFKVEGNPVAKHIDDILPQTPVWPMRLPRLQTLC</sequence>
<accession>A0A3B0W3M5</accession>